<sequence length="495" mass="53554">MDASIHSTISDLFCGTARRYRDRIALIEGDKEVSYRELTDHSAQVAHQFAAAGIKAGDKVGVALRHSISSLTSMLAIWMLNAVAVPIDFRIRPSEREKLAGEFDLAVIVQDGPAVNVNYRVIAWNRDFEAEVANQSIMPPSGYCGYAHPATISLTSGTTGRPIGFVQSHKSLVLRMMGYSQECTYPADGRALMTFPLSFSASRNHTLGQLLRGNTIYFHPPTFGAKELAERLIEEKITFIFVVPAMVQDLLELAGDRETPMFPDLKLLYTGGAGMLPEQKIAAQKRLSAGFLHCFSSSLSGTVSTLVGDDVLTHADTEGRVLGSVRVQIVDDEGNELPDNQVGTVRCRSQTSAETVYNEASRATGDRIVDGWGYTGDLGRIDADGFLTLVGRSADVILRSGINIYPAEIEVALSSIDGVVSCAAVGIPDPVLGEDIAVFIVADRPLTEDFVLARARVVLPAGKRPGRVVFLDELPLNANGKVLKKDLRESLSKAT</sequence>
<name>A0AAN0M7E1_9RHOB</name>
<gene>
    <name evidence="3" type="ORF">AABB28_01460</name>
</gene>
<dbReference type="Pfam" id="PF13193">
    <property type="entry name" value="AMP-binding_C"/>
    <property type="match status" value="1"/>
</dbReference>
<dbReference type="Gene3D" id="3.40.50.12780">
    <property type="entry name" value="N-terminal domain of ligase-like"/>
    <property type="match status" value="1"/>
</dbReference>
<dbReference type="KEGG" id="yag:AABB28_01460"/>
<evidence type="ECO:0000313" key="3">
    <source>
        <dbReference type="EMBL" id="WZU64012.1"/>
    </source>
</evidence>
<feature type="domain" description="AMP-binding enzyme C-terminal" evidence="2">
    <location>
        <begin position="408"/>
        <end position="481"/>
    </location>
</feature>
<dbReference type="RefSeq" id="WP_342070382.1">
    <property type="nucleotide sequence ID" value="NZ_CP151762.1"/>
</dbReference>
<reference evidence="3 4" key="1">
    <citation type="submission" date="2024-04" db="EMBL/GenBank/DDBJ databases">
        <title>Phylogenomic analyses of a clade within the roseobacter group suggest taxonomic reassignments of species of the genera Aestuariivita, Citreicella, Loktanella, Nautella, Pelagibaca, Ruegeria, Thalassobius, Thiobacimonas and Tropicibacter, and the proposal o.</title>
        <authorList>
            <person name="Jeon C.O."/>
        </authorList>
    </citation>
    <scope>NUCLEOTIDE SEQUENCE [LARGE SCALE GENOMIC DNA]</scope>
    <source>
        <strain evidence="3 4">G8-12</strain>
    </source>
</reference>
<keyword evidence="4" id="KW-1185">Reference proteome</keyword>
<dbReference type="EMBL" id="CP151762">
    <property type="protein sequence ID" value="WZU64012.1"/>
    <property type="molecule type" value="Genomic_DNA"/>
</dbReference>
<dbReference type="InterPro" id="IPR045851">
    <property type="entry name" value="AMP-bd_C_sf"/>
</dbReference>
<dbReference type="InterPro" id="IPR000873">
    <property type="entry name" value="AMP-dep_synth/lig_dom"/>
</dbReference>
<evidence type="ECO:0000313" key="4">
    <source>
        <dbReference type="Proteomes" id="UP001451782"/>
    </source>
</evidence>
<dbReference type="Proteomes" id="UP001451782">
    <property type="component" value="Chromosome"/>
</dbReference>
<accession>A0AAN0M7E1</accession>
<organism evidence="3 4">
    <name type="scientific">Yoonia algicola</name>
    <dbReference type="NCBI Taxonomy" id="3137368"/>
    <lineage>
        <taxon>Bacteria</taxon>
        <taxon>Pseudomonadati</taxon>
        <taxon>Pseudomonadota</taxon>
        <taxon>Alphaproteobacteria</taxon>
        <taxon>Rhodobacterales</taxon>
        <taxon>Paracoccaceae</taxon>
        <taxon>Yoonia</taxon>
    </lineage>
</organism>
<dbReference type="InterPro" id="IPR042099">
    <property type="entry name" value="ANL_N_sf"/>
</dbReference>
<dbReference type="PANTHER" id="PTHR43767:SF1">
    <property type="entry name" value="NONRIBOSOMAL PEPTIDE SYNTHASE PES1 (EUROFUNG)-RELATED"/>
    <property type="match status" value="1"/>
</dbReference>
<evidence type="ECO:0000259" key="1">
    <source>
        <dbReference type="Pfam" id="PF00501"/>
    </source>
</evidence>
<feature type="domain" description="AMP-dependent synthetase/ligase" evidence="1">
    <location>
        <begin position="16"/>
        <end position="353"/>
    </location>
</feature>
<protein>
    <submittedName>
        <fullName evidence="3">AMP-binding protein</fullName>
    </submittedName>
</protein>
<dbReference type="AlphaFoldDB" id="A0AAN0M7E1"/>
<proteinExistence type="predicted"/>
<dbReference type="Pfam" id="PF00501">
    <property type="entry name" value="AMP-binding"/>
    <property type="match status" value="1"/>
</dbReference>
<dbReference type="PANTHER" id="PTHR43767">
    <property type="entry name" value="LONG-CHAIN-FATTY-ACID--COA LIGASE"/>
    <property type="match status" value="1"/>
</dbReference>
<dbReference type="SUPFAM" id="SSF56801">
    <property type="entry name" value="Acetyl-CoA synthetase-like"/>
    <property type="match status" value="1"/>
</dbReference>
<dbReference type="GO" id="GO:0016878">
    <property type="term" value="F:acid-thiol ligase activity"/>
    <property type="evidence" value="ECO:0007669"/>
    <property type="project" value="UniProtKB-ARBA"/>
</dbReference>
<dbReference type="InterPro" id="IPR025110">
    <property type="entry name" value="AMP-bd_C"/>
</dbReference>
<evidence type="ECO:0000259" key="2">
    <source>
        <dbReference type="Pfam" id="PF13193"/>
    </source>
</evidence>
<dbReference type="Gene3D" id="3.30.300.30">
    <property type="match status" value="1"/>
</dbReference>
<dbReference type="InterPro" id="IPR050237">
    <property type="entry name" value="ATP-dep_AMP-bd_enzyme"/>
</dbReference>